<evidence type="ECO:0000256" key="13">
    <source>
        <dbReference type="PROSITE-ProRule" id="PRU00059"/>
    </source>
</evidence>
<evidence type="ECO:0000256" key="3">
    <source>
        <dbReference type="ARBA" id="ARBA00004613"/>
    </source>
</evidence>
<dbReference type="Pfam" id="PF02140">
    <property type="entry name" value="SUEL_Lectin"/>
    <property type="match status" value="1"/>
</dbReference>
<dbReference type="SMART" id="SM00042">
    <property type="entry name" value="CUB"/>
    <property type="match status" value="1"/>
</dbReference>
<dbReference type="InterPro" id="IPR008979">
    <property type="entry name" value="Galactose-bd-like_sf"/>
</dbReference>
<evidence type="ECO:0000256" key="8">
    <source>
        <dbReference type="ARBA" id="ARBA00022889"/>
    </source>
</evidence>
<feature type="domain" description="F5/8 type C" evidence="18">
    <location>
        <begin position="33"/>
        <end position="183"/>
    </location>
</feature>
<evidence type="ECO:0000313" key="19">
    <source>
        <dbReference type="EMBL" id="CAH3039332.1"/>
    </source>
</evidence>
<keyword evidence="11" id="KW-1015">Disulfide bond</keyword>
<keyword evidence="8" id="KW-0130">Cell adhesion</keyword>
<dbReference type="GO" id="GO:0005576">
    <property type="term" value="C:extracellular region"/>
    <property type="evidence" value="ECO:0007669"/>
    <property type="project" value="UniProtKB-SubCell"/>
</dbReference>
<keyword evidence="9 15" id="KW-1133">Transmembrane helix</keyword>
<dbReference type="FunFam" id="2.60.120.260:FF:000002">
    <property type="entry name" value="Coagulation factor VIII"/>
    <property type="match status" value="1"/>
</dbReference>
<evidence type="ECO:0000256" key="10">
    <source>
        <dbReference type="ARBA" id="ARBA00023136"/>
    </source>
</evidence>
<feature type="compositionally biased region" description="Polar residues" evidence="14">
    <location>
        <begin position="582"/>
        <end position="592"/>
    </location>
</feature>
<feature type="transmembrane region" description="Helical" evidence="15">
    <location>
        <begin position="508"/>
        <end position="530"/>
    </location>
</feature>
<dbReference type="PROSITE" id="PS50022">
    <property type="entry name" value="FA58C_3"/>
    <property type="match status" value="1"/>
</dbReference>
<dbReference type="InterPro" id="IPR000922">
    <property type="entry name" value="Lectin_gal-bd_dom"/>
</dbReference>
<keyword evidence="4" id="KW-0964">Secreted</keyword>
<evidence type="ECO:0000256" key="11">
    <source>
        <dbReference type="ARBA" id="ARBA00023157"/>
    </source>
</evidence>
<evidence type="ECO:0000256" key="5">
    <source>
        <dbReference type="ARBA" id="ARBA00022692"/>
    </source>
</evidence>
<dbReference type="Pfam" id="PF00431">
    <property type="entry name" value="CUB"/>
    <property type="match status" value="1"/>
</dbReference>
<dbReference type="CDD" id="cd22823">
    <property type="entry name" value="Gal_Rha_Lectin"/>
    <property type="match status" value="1"/>
</dbReference>
<evidence type="ECO:0000259" key="17">
    <source>
        <dbReference type="PROSITE" id="PS01180"/>
    </source>
</evidence>
<dbReference type="InterPro" id="IPR043159">
    <property type="entry name" value="Lectin_gal-bd_sf"/>
</dbReference>
<dbReference type="CDD" id="cd00041">
    <property type="entry name" value="CUB"/>
    <property type="match status" value="1"/>
</dbReference>
<name>A0AAU9VTU4_9CNID</name>
<evidence type="ECO:0000256" key="7">
    <source>
        <dbReference type="ARBA" id="ARBA00022737"/>
    </source>
</evidence>
<evidence type="ECO:0000313" key="20">
    <source>
        <dbReference type="Proteomes" id="UP001159428"/>
    </source>
</evidence>
<evidence type="ECO:0000256" key="15">
    <source>
        <dbReference type="SAM" id="Phobius"/>
    </source>
</evidence>
<dbReference type="SUPFAM" id="SSF49854">
    <property type="entry name" value="Spermadhesin, CUB domain"/>
    <property type="match status" value="1"/>
</dbReference>
<keyword evidence="5 15" id="KW-0812">Transmembrane</keyword>
<dbReference type="AlphaFoldDB" id="A0AAU9VTU4"/>
<evidence type="ECO:0000256" key="2">
    <source>
        <dbReference type="ARBA" id="ARBA00004479"/>
    </source>
</evidence>
<dbReference type="InterPro" id="IPR000421">
    <property type="entry name" value="FA58C"/>
</dbReference>
<evidence type="ECO:0000256" key="14">
    <source>
        <dbReference type="SAM" id="MobiDB-lite"/>
    </source>
</evidence>
<dbReference type="GO" id="GO:0030246">
    <property type="term" value="F:carbohydrate binding"/>
    <property type="evidence" value="ECO:0007669"/>
    <property type="project" value="InterPro"/>
</dbReference>
<feature type="chain" id="PRO_5043471299" evidence="16">
    <location>
        <begin position="29"/>
        <end position="689"/>
    </location>
</feature>
<dbReference type="GO" id="GO:0007155">
    <property type="term" value="P:cell adhesion"/>
    <property type="evidence" value="ECO:0007669"/>
    <property type="project" value="UniProtKB-KW"/>
</dbReference>
<dbReference type="GO" id="GO:0012505">
    <property type="term" value="C:endomembrane system"/>
    <property type="evidence" value="ECO:0007669"/>
    <property type="project" value="UniProtKB-SubCell"/>
</dbReference>
<evidence type="ECO:0000256" key="16">
    <source>
        <dbReference type="SAM" id="SignalP"/>
    </source>
</evidence>
<dbReference type="SUPFAM" id="SSF49785">
    <property type="entry name" value="Galactose-binding domain-like"/>
    <property type="match status" value="1"/>
</dbReference>
<dbReference type="CDD" id="cd00057">
    <property type="entry name" value="FA58C"/>
    <property type="match status" value="1"/>
</dbReference>
<keyword evidence="12" id="KW-0325">Glycoprotein</keyword>
<keyword evidence="20" id="KW-1185">Reference proteome</keyword>
<proteinExistence type="predicted"/>
<evidence type="ECO:0000256" key="4">
    <source>
        <dbReference type="ARBA" id="ARBA00022525"/>
    </source>
</evidence>
<evidence type="ECO:0000256" key="12">
    <source>
        <dbReference type="ARBA" id="ARBA00023180"/>
    </source>
</evidence>
<dbReference type="PROSITE" id="PS01180">
    <property type="entry name" value="CUB"/>
    <property type="match status" value="1"/>
</dbReference>
<dbReference type="Pfam" id="PF00754">
    <property type="entry name" value="F5_F8_type_C"/>
    <property type="match status" value="1"/>
</dbReference>
<dbReference type="PANTHER" id="PTHR46806">
    <property type="entry name" value="F5/8 TYPE C DOMAIN-CONTAINING PROTEIN"/>
    <property type="match status" value="1"/>
</dbReference>
<reference evidence="19 20" key="1">
    <citation type="submission" date="2022-05" db="EMBL/GenBank/DDBJ databases">
        <authorList>
            <consortium name="Genoscope - CEA"/>
            <person name="William W."/>
        </authorList>
    </citation>
    <scope>NUCLEOTIDE SEQUENCE [LARGE SCALE GENOMIC DNA]</scope>
</reference>
<dbReference type="Gene3D" id="2.60.120.740">
    <property type="match status" value="1"/>
</dbReference>
<feature type="compositionally biased region" description="Low complexity" evidence="14">
    <location>
        <begin position="423"/>
        <end position="438"/>
    </location>
</feature>
<dbReference type="PANTHER" id="PTHR46806:SF5">
    <property type="entry name" value="F5_8 TYPE C DOMAIN-CONTAINING PROTEIN"/>
    <property type="match status" value="1"/>
</dbReference>
<feature type="signal peptide" evidence="16">
    <location>
        <begin position="1"/>
        <end position="28"/>
    </location>
</feature>
<comment type="caution">
    <text evidence="13">Lacks conserved residue(s) required for the propagation of feature annotation.</text>
</comment>
<dbReference type="InterPro" id="IPR000859">
    <property type="entry name" value="CUB_dom"/>
</dbReference>
<dbReference type="Gene3D" id="2.60.120.290">
    <property type="entry name" value="Spermadhesin, CUB domain"/>
    <property type="match status" value="1"/>
</dbReference>
<sequence length="689" mass="76158">MNVKMGPNFHLALFFAVYVARCFLFVDALRQGCSDALGMESNKIKDFQISSYTFSSGWLPEHGRLNNNNGAWCSVNNDKTSEYFEIDLLRVRHVSAIGTQGVQTWNYLSYYVKTYVIKYSYDGRAWLTYKDTDDGPDKSFIGNSDANSVKLNNLRDKFVTRYLRIYPKDYKYDMCLRVEVYGCSDQADDCSNFSTNPSGSIASPGFPISYPSNKNCVWIISAPTGKILVLMFTQFDMRRSSNPSGCKEDFVEVQDGLTDLSPRIGGKYCNGNTSMLTITTTSTVRVNFHSGNTNAAQKGFQINYLAITPGSGNIHAEKACDGDVLALNCSGYQYTIKILHATYGSFPHSCGQQLSSQSCPTVDVKSKVVTMCQDSKECDITVKKALFDYSCSNGPENHQLQIFYQCTSTNIRTPAPSTITSKPTQMTSSAPSTQPTQTIFSEPSSAQPTKVLSANSFTKPTTKSSSEKPVLYPGESDKITLPTEKVELEDPGITEKRAETVRGLQMEVMAVVIAVALVVFVAVVVAVFVFRKKRSRKERGSPLPTITFTSDKEYATPANGTKKRFPRDSKANPYETVNILYRSSDSSENSTIGEKEVSSSDSCPVDQDRDSPKITENPLYIGFSPPVKSTAAVGYQLIKPPNGAAQSHYSLPVKKTPKVTSIENPNYEKTLPVTNYEYAKPEIKTDTNC</sequence>
<comment type="caution">
    <text evidence="19">The sequence shown here is derived from an EMBL/GenBank/DDBJ whole genome shotgun (WGS) entry which is preliminary data.</text>
</comment>
<feature type="domain" description="CUB" evidence="17">
    <location>
        <begin position="190"/>
        <end position="307"/>
    </location>
</feature>
<dbReference type="SMART" id="SM00231">
    <property type="entry name" value="FA58C"/>
    <property type="match status" value="1"/>
</dbReference>
<keyword evidence="10 15" id="KW-0472">Membrane</keyword>
<gene>
    <name evidence="19" type="ORF">PMEA_00025671</name>
</gene>
<dbReference type="InterPro" id="IPR035914">
    <property type="entry name" value="Sperma_CUB_dom_sf"/>
</dbReference>
<keyword evidence="6 16" id="KW-0732">Signal</keyword>
<evidence type="ECO:0000256" key="6">
    <source>
        <dbReference type="ARBA" id="ARBA00022729"/>
    </source>
</evidence>
<evidence type="ECO:0000256" key="9">
    <source>
        <dbReference type="ARBA" id="ARBA00022989"/>
    </source>
</evidence>
<dbReference type="GO" id="GO:0038023">
    <property type="term" value="F:signaling receptor activity"/>
    <property type="evidence" value="ECO:0007669"/>
    <property type="project" value="TreeGrafter"/>
</dbReference>
<keyword evidence="7" id="KW-0677">Repeat</keyword>
<dbReference type="Gene3D" id="2.60.120.260">
    <property type="entry name" value="Galactose-binding domain-like"/>
    <property type="match status" value="1"/>
</dbReference>
<dbReference type="Proteomes" id="UP001159428">
    <property type="component" value="Unassembled WGS sequence"/>
</dbReference>
<comment type="subcellular location">
    <subcellularLocation>
        <location evidence="1">Endomembrane system</location>
        <topology evidence="1">Peripheral membrane protein</topology>
    </subcellularLocation>
    <subcellularLocation>
        <location evidence="2">Membrane</location>
        <topology evidence="2">Single-pass type I membrane protein</topology>
    </subcellularLocation>
    <subcellularLocation>
        <location evidence="3">Secreted</location>
    </subcellularLocation>
</comment>
<dbReference type="PROSITE" id="PS01286">
    <property type="entry name" value="FA58C_2"/>
    <property type="match status" value="1"/>
</dbReference>
<organism evidence="19 20">
    <name type="scientific">Pocillopora meandrina</name>
    <dbReference type="NCBI Taxonomy" id="46732"/>
    <lineage>
        <taxon>Eukaryota</taxon>
        <taxon>Metazoa</taxon>
        <taxon>Cnidaria</taxon>
        <taxon>Anthozoa</taxon>
        <taxon>Hexacorallia</taxon>
        <taxon>Scleractinia</taxon>
        <taxon>Astrocoeniina</taxon>
        <taxon>Pocilloporidae</taxon>
        <taxon>Pocillopora</taxon>
    </lineage>
</organism>
<dbReference type="InterPro" id="IPR050633">
    <property type="entry name" value="Neuropilin_MCO_CoagFactor"/>
</dbReference>
<dbReference type="EMBL" id="CALNXJ010000005">
    <property type="protein sequence ID" value="CAH3039332.1"/>
    <property type="molecule type" value="Genomic_DNA"/>
</dbReference>
<feature type="region of interest" description="Disordered" evidence="14">
    <location>
        <begin position="582"/>
        <end position="618"/>
    </location>
</feature>
<accession>A0AAU9VTU4</accession>
<feature type="region of interest" description="Disordered" evidence="14">
    <location>
        <begin position="416"/>
        <end position="476"/>
    </location>
</feature>
<evidence type="ECO:0000256" key="1">
    <source>
        <dbReference type="ARBA" id="ARBA00004184"/>
    </source>
</evidence>
<protein>
    <submittedName>
        <fullName evidence="19">Uncharacterized protein</fullName>
    </submittedName>
</protein>
<dbReference type="GO" id="GO:0005886">
    <property type="term" value="C:plasma membrane"/>
    <property type="evidence" value="ECO:0007669"/>
    <property type="project" value="TreeGrafter"/>
</dbReference>
<dbReference type="FunFam" id="2.60.120.290:FF:000003">
    <property type="entry name" value="Neuropilin"/>
    <property type="match status" value="1"/>
</dbReference>
<evidence type="ECO:0000259" key="18">
    <source>
        <dbReference type="PROSITE" id="PS50022"/>
    </source>
</evidence>
<feature type="compositionally biased region" description="Polar residues" evidence="14">
    <location>
        <begin position="439"/>
        <end position="464"/>
    </location>
</feature>